<dbReference type="PANTHER" id="PTHR44229:SF4">
    <property type="entry name" value="15-HYDROXYPROSTAGLANDIN DEHYDROGENASE [NAD(+)]"/>
    <property type="match status" value="1"/>
</dbReference>
<evidence type="ECO:0000256" key="4">
    <source>
        <dbReference type="RuleBase" id="RU000363"/>
    </source>
</evidence>
<proteinExistence type="inferred from homology"/>
<dbReference type="OrthoDB" id="37659at2759"/>
<sequence length="343" mass="37140">MSFPVRGKNAVVTGAGSEAKSFYCVSGEPVDQIGQTANKPVCPREVGINLAFAKLLASNGAHVVVADVQETPAFKEFQKATTTTKVLFHKTDVSSWKDLESLFAFAKAELGPIDVLSDDFKSTIKYPCLDTLTNPCGFVLVREKQDWSSFWKDTETTSYKSIDINVQGLMKGTRLAIRDQITRSKGRGGHGGETVGVILNISSLAAQYALFNQPLYATSKAAVSAFTRSLAPLHQEFGIKVVAVAPGMVMTPLWSESPDKMKAISDDDVFATPEELAETMLLLVESAEYEGGTVLERLKSTTRRVLVDSPLPSGPGSTMSKMELIYEDTIALLEAERKGGVTK</sequence>
<evidence type="ECO:0000313" key="6">
    <source>
        <dbReference type="Proteomes" id="UP000185904"/>
    </source>
</evidence>
<keyword evidence="6" id="KW-1185">Reference proteome</keyword>
<dbReference type="Pfam" id="PF00106">
    <property type="entry name" value="adh_short"/>
    <property type="match status" value="1"/>
</dbReference>
<dbReference type="GO" id="GO:0016616">
    <property type="term" value="F:oxidoreductase activity, acting on the CH-OH group of donors, NAD or NADP as acceptor"/>
    <property type="evidence" value="ECO:0007669"/>
    <property type="project" value="TreeGrafter"/>
</dbReference>
<comment type="caution">
    <text evidence="5">The sequence shown here is derived from an EMBL/GenBank/DDBJ whole genome shotgun (WGS) entry which is preliminary data.</text>
</comment>
<dbReference type="PRINTS" id="PR00081">
    <property type="entry name" value="GDHRDH"/>
</dbReference>
<dbReference type="PROSITE" id="PS00061">
    <property type="entry name" value="ADH_SHORT"/>
    <property type="match status" value="1"/>
</dbReference>
<dbReference type="PRINTS" id="PR00080">
    <property type="entry name" value="SDRFAMILY"/>
</dbReference>
<name>A0A178D8N9_9EURO</name>
<dbReference type="SUPFAM" id="SSF51735">
    <property type="entry name" value="NAD(P)-binding Rossmann-fold domains"/>
    <property type="match status" value="1"/>
</dbReference>
<dbReference type="InterPro" id="IPR002347">
    <property type="entry name" value="SDR_fam"/>
</dbReference>
<dbReference type="InterPro" id="IPR020904">
    <property type="entry name" value="Sc_DH/Rdtase_CS"/>
</dbReference>
<dbReference type="InterPro" id="IPR036291">
    <property type="entry name" value="NAD(P)-bd_dom_sf"/>
</dbReference>
<keyword evidence="2" id="KW-0521">NADP</keyword>
<evidence type="ECO:0000256" key="1">
    <source>
        <dbReference type="ARBA" id="ARBA00006484"/>
    </source>
</evidence>
<reference evidence="5 6" key="1">
    <citation type="submission" date="2016-03" db="EMBL/GenBank/DDBJ databases">
        <title>The draft genome sequence of Fonsecaea nubica causative agent of cutaneous subcutaneous infection in human host.</title>
        <authorList>
            <person name="Costa F."/>
            <person name="Sybren D.H."/>
            <person name="Raittz R.T."/>
            <person name="Weiss V.A."/>
            <person name="Leao A.C."/>
            <person name="Gomes R."/>
            <person name="De Souza E.M."/>
            <person name="Pedrosa F.O."/>
            <person name="Steffens M.B."/>
            <person name="Bombassaro A."/>
            <person name="Tadra-Sfeir M.Z."/>
            <person name="Moreno L.F."/>
            <person name="Najafzadeh M.J."/>
            <person name="Felipe M.S."/>
            <person name="Teixeira M."/>
            <person name="Sun J."/>
            <person name="Xi L."/>
            <person name="Castro M.A."/>
            <person name="Vicente V.A."/>
        </authorList>
    </citation>
    <scope>NUCLEOTIDE SEQUENCE [LARGE SCALE GENOMIC DNA]</scope>
    <source>
        <strain evidence="5 6">CBS 269.64</strain>
    </source>
</reference>
<evidence type="ECO:0000313" key="5">
    <source>
        <dbReference type="EMBL" id="OAL37952.1"/>
    </source>
</evidence>
<dbReference type="PANTHER" id="PTHR44229">
    <property type="entry name" value="15-HYDROXYPROSTAGLANDIN DEHYDROGENASE [NAD(+)]"/>
    <property type="match status" value="1"/>
</dbReference>
<organism evidence="5 6">
    <name type="scientific">Fonsecaea nubica</name>
    <dbReference type="NCBI Taxonomy" id="856822"/>
    <lineage>
        <taxon>Eukaryota</taxon>
        <taxon>Fungi</taxon>
        <taxon>Dikarya</taxon>
        <taxon>Ascomycota</taxon>
        <taxon>Pezizomycotina</taxon>
        <taxon>Eurotiomycetes</taxon>
        <taxon>Chaetothyriomycetidae</taxon>
        <taxon>Chaetothyriales</taxon>
        <taxon>Herpotrichiellaceae</taxon>
        <taxon>Fonsecaea</taxon>
    </lineage>
</organism>
<dbReference type="Proteomes" id="UP000185904">
    <property type="component" value="Unassembled WGS sequence"/>
</dbReference>
<dbReference type="AlphaFoldDB" id="A0A178D8N9"/>
<dbReference type="GeneID" id="34586208"/>
<dbReference type="EMBL" id="LVCJ01000012">
    <property type="protein sequence ID" value="OAL37952.1"/>
    <property type="molecule type" value="Genomic_DNA"/>
</dbReference>
<dbReference type="Gene3D" id="3.40.50.720">
    <property type="entry name" value="NAD(P)-binding Rossmann-like Domain"/>
    <property type="match status" value="1"/>
</dbReference>
<evidence type="ECO:0000256" key="2">
    <source>
        <dbReference type="ARBA" id="ARBA00022857"/>
    </source>
</evidence>
<comment type="similarity">
    <text evidence="1 4">Belongs to the short-chain dehydrogenases/reductases (SDR) family.</text>
</comment>
<gene>
    <name evidence="5" type="ORF">AYO20_02785</name>
</gene>
<dbReference type="RefSeq" id="XP_022502964.1">
    <property type="nucleotide sequence ID" value="XM_022641089.1"/>
</dbReference>
<keyword evidence="3" id="KW-0560">Oxidoreductase</keyword>
<dbReference type="GO" id="GO:0005737">
    <property type="term" value="C:cytoplasm"/>
    <property type="evidence" value="ECO:0007669"/>
    <property type="project" value="TreeGrafter"/>
</dbReference>
<protein>
    <submittedName>
        <fullName evidence="5">Uncharacterized protein</fullName>
    </submittedName>
</protein>
<accession>A0A178D8N9</accession>
<evidence type="ECO:0000256" key="3">
    <source>
        <dbReference type="ARBA" id="ARBA00023002"/>
    </source>
</evidence>